<sequence>MDAVNPTNGHDDVSRNGYYPETVRRTESLSSWEYQNTEEKESDECPSARIPPQCQDMYSGKQSSEASNDMESSGNDEWHRAPLARPESLSASSSMYSVVSESRKSSFNAKTGRAFRPEGYCYYVDPVESPEEAYGRTFAPAPLSGRNQITTLATIEGTPTHYVGGVTPDYTNKASGLEYVNETPLSTVQSSDSGVITTGEDIPLTVLTRPLPEGSPPPKPPRLQSKSNQDNPKDIPHRSSLPTSPAPTLGRGYTEYMPLIYPDFDDGMFSPIVKDDNAKETDRLTGDERQFVTSTPSVKRNLSKEYQGLKDYQGLKETKC</sequence>
<organism evidence="2 3">
    <name type="scientific">Saccoglossus kowalevskii</name>
    <name type="common">Acorn worm</name>
    <dbReference type="NCBI Taxonomy" id="10224"/>
    <lineage>
        <taxon>Eukaryota</taxon>
        <taxon>Metazoa</taxon>
        <taxon>Hemichordata</taxon>
        <taxon>Enteropneusta</taxon>
        <taxon>Harrimaniidae</taxon>
        <taxon>Saccoglossus</taxon>
    </lineage>
</organism>
<keyword evidence="2" id="KW-1185">Reference proteome</keyword>
<protein>
    <submittedName>
        <fullName evidence="3">Uncharacterized protein LOC102801600</fullName>
    </submittedName>
</protein>
<accession>A0ABM0MAW7</accession>
<name>A0ABM0MAW7_SACKO</name>
<proteinExistence type="predicted"/>
<feature type="region of interest" description="Disordered" evidence="1">
    <location>
        <begin position="185"/>
        <end position="250"/>
    </location>
</feature>
<feature type="compositionally biased region" description="Polar residues" evidence="1">
    <location>
        <begin position="185"/>
        <end position="196"/>
    </location>
</feature>
<dbReference type="GeneID" id="102801600"/>
<feature type="compositionally biased region" description="Polar residues" evidence="1">
    <location>
        <begin position="60"/>
        <end position="75"/>
    </location>
</feature>
<feature type="region of interest" description="Disordered" evidence="1">
    <location>
        <begin position="1"/>
        <end position="109"/>
    </location>
</feature>
<feature type="compositionally biased region" description="Low complexity" evidence="1">
    <location>
        <begin position="88"/>
        <end position="100"/>
    </location>
</feature>
<evidence type="ECO:0000313" key="3">
    <source>
        <dbReference type="RefSeq" id="XP_006817158.1"/>
    </source>
</evidence>
<dbReference type="RefSeq" id="XP_006817158.1">
    <property type="nucleotide sequence ID" value="XM_006817095.1"/>
</dbReference>
<dbReference type="Proteomes" id="UP000694865">
    <property type="component" value="Unplaced"/>
</dbReference>
<reference evidence="3" key="1">
    <citation type="submission" date="2025-08" db="UniProtKB">
        <authorList>
            <consortium name="RefSeq"/>
        </authorList>
    </citation>
    <scope>IDENTIFICATION</scope>
    <source>
        <tissue evidence="3">Testes</tissue>
    </source>
</reference>
<evidence type="ECO:0000256" key="1">
    <source>
        <dbReference type="SAM" id="MobiDB-lite"/>
    </source>
</evidence>
<gene>
    <name evidence="3" type="primary">LOC102801600</name>
</gene>
<evidence type="ECO:0000313" key="2">
    <source>
        <dbReference type="Proteomes" id="UP000694865"/>
    </source>
</evidence>